<protein>
    <submittedName>
        <fullName evidence="4">Sporulation membrane protein YtrI</fullName>
    </submittedName>
</protein>
<gene>
    <name evidence="4" type="primary">ytrI</name>
    <name evidence="4" type="ORF">BkAM31D_18720</name>
</gene>
<evidence type="ECO:0000313" key="5">
    <source>
        <dbReference type="Proteomes" id="UP000193006"/>
    </source>
</evidence>
<evidence type="ECO:0000259" key="3">
    <source>
        <dbReference type="Pfam" id="PF26347"/>
    </source>
</evidence>
<dbReference type="Proteomes" id="UP000193006">
    <property type="component" value="Chromosome"/>
</dbReference>
<dbReference type="Pfam" id="PF26347">
    <property type="entry name" value="YtrI_sporulation"/>
    <property type="match status" value="1"/>
</dbReference>
<accession>A0A1X9ME41</accession>
<sequence length="167" mass="19922">MRIPPLYERRTVQRFFAGIILGILIGWFFFIYQYGQVYEGLIFRLSEQEAVIDQLEKDIEQLLSEQRKLNEENQKKLTIQEIEIQYSNDRKLRLNQLTLLDLKQQALQELQYVKRKDIETVSNMKDLMISSLENKVFSVGERRYQLKVEEVYLYTTLTIHVKIVPSG</sequence>
<reference evidence="4 5" key="1">
    <citation type="submission" date="2017-04" db="EMBL/GenBank/DDBJ databases">
        <title>Bacillus krulwichiae AM31D Genome sequencing and assembly.</title>
        <authorList>
            <person name="Krulwich T.A."/>
            <person name="Anastor L."/>
            <person name="Ehrlich R."/>
            <person name="Ehrlich G.D."/>
            <person name="Janto B."/>
        </authorList>
    </citation>
    <scope>NUCLEOTIDE SEQUENCE [LARGE SCALE GENOMIC DNA]</scope>
    <source>
        <strain evidence="4 5">AM31D</strain>
    </source>
</reference>
<keyword evidence="2" id="KW-0472">Membrane</keyword>
<dbReference type="InterPro" id="IPR058620">
    <property type="entry name" value="YtrI_C"/>
</dbReference>
<dbReference type="KEGG" id="bkw:BkAM31D_18720"/>
<evidence type="ECO:0000256" key="2">
    <source>
        <dbReference type="SAM" id="Phobius"/>
    </source>
</evidence>
<dbReference type="InterPro" id="IPR048198">
    <property type="entry name" value="YtrI"/>
</dbReference>
<dbReference type="NCBIfam" id="NF041479">
    <property type="entry name" value="spor_membprot_YtrI"/>
    <property type="match status" value="1"/>
</dbReference>
<feature type="transmembrane region" description="Helical" evidence="2">
    <location>
        <begin position="12"/>
        <end position="32"/>
    </location>
</feature>
<organism evidence="4 5">
    <name type="scientific">Halalkalibacter krulwichiae</name>
    <dbReference type="NCBI Taxonomy" id="199441"/>
    <lineage>
        <taxon>Bacteria</taxon>
        <taxon>Bacillati</taxon>
        <taxon>Bacillota</taxon>
        <taxon>Bacilli</taxon>
        <taxon>Bacillales</taxon>
        <taxon>Bacillaceae</taxon>
        <taxon>Halalkalibacter</taxon>
    </lineage>
</organism>
<feature type="domain" description="Sporulation membrane protein YtrI C-terminal" evidence="3">
    <location>
        <begin position="80"/>
        <end position="163"/>
    </location>
</feature>
<keyword evidence="2" id="KW-0812">Transmembrane</keyword>
<keyword evidence="5" id="KW-1185">Reference proteome</keyword>
<proteinExistence type="predicted"/>
<dbReference type="AlphaFoldDB" id="A0A1X9ME41"/>
<keyword evidence="1" id="KW-0175">Coiled coil</keyword>
<evidence type="ECO:0000256" key="1">
    <source>
        <dbReference type="SAM" id="Coils"/>
    </source>
</evidence>
<evidence type="ECO:0000313" key="4">
    <source>
        <dbReference type="EMBL" id="ARK31708.1"/>
    </source>
</evidence>
<dbReference type="RefSeq" id="WP_066153452.1">
    <property type="nucleotide sequence ID" value="NZ_CP020814.1"/>
</dbReference>
<name>A0A1X9ME41_9BACI</name>
<dbReference type="STRING" id="199441.BkAM31D_18720"/>
<dbReference type="EMBL" id="CP020814">
    <property type="protein sequence ID" value="ARK31708.1"/>
    <property type="molecule type" value="Genomic_DNA"/>
</dbReference>
<feature type="coiled-coil region" evidence="1">
    <location>
        <begin position="38"/>
        <end position="75"/>
    </location>
</feature>
<keyword evidence="2" id="KW-1133">Transmembrane helix</keyword>